<evidence type="ECO:0000313" key="1">
    <source>
        <dbReference type="EMBL" id="GFS40604.1"/>
    </source>
</evidence>
<keyword evidence="2" id="KW-1185">Reference proteome</keyword>
<proteinExistence type="predicted"/>
<reference evidence="2" key="1">
    <citation type="submission" date="2019-07" db="EMBL/GenBank/DDBJ databases">
        <title>De Novo Assembly of kiwifruit Actinidia rufa.</title>
        <authorList>
            <person name="Sugita-Konishi S."/>
            <person name="Sato K."/>
            <person name="Mori E."/>
            <person name="Abe Y."/>
            <person name="Kisaki G."/>
            <person name="Hamano K."/>
            <person name="Suezawa K."/>
            <person name="Otani M."/>
            <person name="Fukuda T."/>
            <person name="Manabe T."/>
            <person name="Gomi K."/>
            <person name="Tabuchi M."/>
            <person name="Akimitsu K."/>
            <person name="Kataoka I."/>
        </authorList>
    </citation>
    <scope>NUCLEOTIDE SEQUENCE [LARGE SCALE GENOMIC DNA]</scope>
    <source>
        <strain evidence="2">cv. Fuchu</strain>
    </source>
</reference>
<comment type="caution">
    <text evidence="1">The sequence shown here is derived from an EMBL/GenBank/DDBJ whole genome shotgun (WGS) entry which is preliminary data.</text>
</comment>
<dbReference type="EMBL" id="BJWL01000353">
    <property type="protein sequence ID" value="GFS40604.1"/>
    <property type="molecule type" value="Genomic_DNA"/>
</dbReference>
<gene>
    <name evidence="1" type="ORF">Acr_00g0069500</name>
</gene>
<name>A0A7J0DQZ8_9ERIC</name>
<organism evidence="1 2">
    <name type="scientific">Actinidia rufa</name>
    <dbReference type="NCBI Taxonomy" id="165716"/>
    <lineage>
        <taxon>Eukaryota</taxon>
        <taxon>Viridiplantae</taxon>
        <taxon>Streptophyta</taxon>
        <taxon>Embryophyta</taxon>
        <taxon>Tracheophyta</taxon>
        <taxon>Spermatophyta</taxon>
        <taxon>Magnoliopsida</taxon>
        <taxon>eudicotyledons</taxon>
        <taxon>Gunneridae</taxon>
        <taxon>Pentapetalae</taxon>
        <taxon>asterids</taxon>
        <taxon>Ericales</taxon>
        <taxon>Actinidiaceae</taxon>
        <taxon>Actinidia</taxon>
    </lineage>
</organism>
<accession>A0A7J0DQZ8</accession>
<sequence length="218" mass="24728">MKVGGSSKKSKSKGKEGVDYDASCFTGKNEEKLYNKVWVRNGAVIERKLNVVALENTGIRFVQNFTSRGWINLTKFKAESVLTLCQEFMENIKYNPETEKDNPEFEFPDVGMPDLAVVSQELLLEGDKWDGKGQKKKRRLEAGAYEEPSMGMVELKEAIMNLGIEMGAQMSEFRAEVNSRITSLEEESSLHTTMLQEMKGMLIRMEAKDDDDDDDEDD</sequence>
<dbReference type="AlphaFoldDB" id="A0A7J0DQZ8"/>
<evidence type="ECO:0000313" key="2">
    <source>
        <dbReference type="Proteomes" id="UP000585474"/>
    </source>
</evidence>
<dbReference type="Proteomes" id="UP000585474">
    <property type="component" value="Unassembled WGS sequence"/>
</dbReference>
<protein>
    <submittedName>
        <fullName evidence="1">Uncharacterized protein</fullName>
    </submittedName>
</protein>